<evidence type="ECO:0000256" key="2">
    <source>
        <dbReference type="ARBA" id="ARBA00023186"/>
    </source>
</evidence>
<dbReference type="EMBL" id="DVOS01000060">
    <property type="protein sequence ID" value="HIV23735.1"/>
    <property type="molecule type" value="Genomic_DNA"/>
</dbReference>
<evidence type="ECO:0000256" key="1">
    <source>
        <dbReference type="ARBA" id="ARBA00007177"/>
    </source>
</evidence>
<comment type="subunit">
    <text evidence="3">UreD, UreF and UreG form a complex that acts as a GTP-hydrolysis-dependent molecular chaperone, activating the urease apoprotein by helping to assemble the nickel containing metallocenter of UreC. The UreE protein probably delivers the nickel.</text>
</comment>
<dbReference type="GO" id="GO:0005737">
    <property type="term" value="C:cytoplasm"/>
    <property type="evidence" value="ECO:0007669"/>
    <property type="project" value="UniProtKB-SubCell"/>
</dbReference>
<accession>A0A9D1P0N2</accession>
<name>A0A9D1P0N2_9FIRM</name>
<reference evidence="4" key="1">
    <citation type="submission" date="2020-10" db="EMBL/GenBank/DDBJ databases">
        <authorList>
            <person name="Gilroy R."/>
        </authorList>
    </citation>
    <scope>NUCLEOTIDE SEQUENCE</scope>
    <source>
        <strain evidence="4">ChiBcec6-7307</strain>
    </source>
</reference>
<dbReference type="GO" id="GO:0016151">
    <property type="term" value="F:nickel cation binding"/>
    <property type="evidence" value="ECO:0007669"/>
    <property type="project" value="UniProtKB-UniRule"/>
</dbReference>
<dbReference type="PANTHER" id="PTHR33643:SF1">
    <property type="entry name" value="UREASE ACCESSORY PROTEIN D"/>
    <property type="match status" value="1"/>
</dbReference>
<dbReference type="HAMAP" id="MF_01384">
    <property type="entry name" value="UreD"/>
    <property type="match status" value="1"/>
</dbReference>
<dbReference type="AlphaFoldDB" id="A0A9D1P0N2"/>
<comment type="function">
    <text evidence="3">Required for maturation of urease via the functional incorporation of the urease nickel metallocenter.</text>
</comment>
<comment type="subcellular location">
    <subcellularLocation>
        <location evidence="3">Cytoplasm</location>
    </subcellularLocation>
</comment>
<organism evidence="4 5">
    <name type="scientific">Candidatus Merdiplasma excrementigallinarum</name>
    <dbReference type="NCBI Taxonomy" id="2840864"/>
    <lineage>
        <taxon>Bacteria</taxon>
        <taxon>Bacillati</taxon>
        <taxon>Bacillota</taxon>
        <taxon>Clostridia</taxon>
        <taxon>Lachnospirales</taxon>
        <taxon>Lachnospiraceae</taxon>
        <taxon>Lachnospiraceae incertae sedis</taxon>
        <taxon>Candidatus Merdiplasma</taxon>
    </lineage>
</organism>
<dbReference type="Proteomes" id="UP000886889">
    <property type="component" value="Unassembled WGS sequence"/>
</dbReference>
<evidence type="ECO:0000313" key="5">
    <source>
        <dbReference type="Proteomes" id="UP000886889"/>
    </source>
</evidence>
<evidence type="ECO:0000313" key="4">
    <source>
        <dbReference type="EMBL" id="HIV23735.1"/>
    </source>
</evidence>
<dbReference type="InterPro" id="IPR002669">
    <property type="entry name" value="UreD"/>
</dbReference>
<gene>
    <name evidence="3" type="primary">ureD</name>
    <name evidence="4" type="ORF">IAC80_07315</name>
</gene>
<sequence>MEINQFQKPSRLYLRAQAERQEEGGRTLYRTLLRDVSFTAPFKVMQPFPGKDGSLQVMLLAASAGIMEGDRQEFEFQVEPHARLEFISQSYDKIHQMKEGRARRFTRVRVGEQAGFRFHPQPTIPFAGSAYESRMEVSLADSTSRFQMSEIFTCGRYARGEAFAYRYYHSLVEICRGGKLIYRDNMRFDPKLFDMAGMGMYESYTHLLTMFITCPEDPEGFLEQAREFLSGQPDIRGGITRLASDDFAIRALGRRAQRLEECSGRLMDLAS</sequence>
<evidence type="ECO:0000256" key="3">
    <source>
        <dbReference type="HAMAP-Rule" id="MF_01384"/>
    </source>
</evidence>
<comment type="caution">
    <text evidence="4">The sequence shown here is derived from an EMBL/GenBank/DDBJ whole genome shotgun (WGS) entry which is preliminary data.</text>
</comment>
<dbReference type="Pfam" id="PF01774">
    <property type="entry name" value="UreD"/>
    <property type="match status" value="1"/>
</dbReference>
<protein>
    <recommendedName>
        <fullName evidence="3">Urease accessory protein UreD</fullName>
    </recommendedName>
</protein>
<proteinExistence type="inferred from homology"/>
<keyword evidence="2 3" id="KW-0143">Chaperone</keyword>
<keyword evidence="3" id="KW-0963">Cytoplasm</keyword>
<dbReference type="PANTHER" id="PTHR33643">
    <property type="entry name" value="UREASE ACCESSORY PROTEIN D"/>
    <property type="match status" value="1"/>
</dbReference>
<comment type="similarity">
    <text evidence="1 3">Belongs to the UreD family.</text>
</comment>
<keyword evidence="3" id="KW-0996">Nickel insertion</keyword>
<reference evidence="4" key="2">
    <citation type="journal article" date="2021" name="PeerJ">
        <title>Extensive microbial diversity within the chicken gut microbiome revealed by metagenomics and culture.</title>
        <authorList>
            <person name="Gilroy R."/>
            <person name="Ravi A."/>
            <person name="Getino M."/>
            <person name="Pursley I."/>
            <person name="Horton D.L."/>
            <person name="Alikhan N.F."/>
            <person name="Baker D."/>
            <person name="Gharbi K."/>
            <person name="Hall N."/>
            <person name="Watson M."/>
            <person name="Adriaenssens E.M."/>
            <person name="Foster-Nyarko E."/>
            <person name="Jarju S."/>
            <person name="Secka A."/>
            <person name="Antonio M."/>
            <person name="Oren A."/>
            <person name="Chaudhuri R.R."/>
            <person name="La Ragione R."/>
            <person name="Hildebrand F."/>
            <person name="Pallen M.J."/>
        </authorList>
    </citation>
    <scope>NUCLEOTIDE SEQUENCE</scope>
    <source>
        <strain evidence="4">ChiBcec6-7307</strain>
    </source>
</reference>